<dbReference type="Pfam" id="PF13177">
    <property type="entry name" value="DNA_pol3_delta2"/>
    <property type="match status" value="1"/>
</dbReference>
<evidence type="ECO:0000313" key="1">
    <source>
        <dbReference type="EMBL" id="MVX58664.1"/>
    </source>
</evidence>
<gene>
    <name evidence="1" type="ORF">E5983_03235</name>
</gene>
<dbReference type="PANTHER" id="PTHR11669">
    <property type="entry name" value="REPLICATION FACTOR C / DNA POLYMERASE III GAMMA-TAU SUBUNIT"/>
    <property type="match status" value="1"/>
</dbReference>
<sequence>MSSLAEKLEQTQASLLHRFQKIIQADRLSHAYLFAGGPEILDMALYLSQAIYCEDQQEGLPCGKCRSCKLVESQEFSDLHVVSPVNRIIRTEQVKGLLGQVSQSGLESSHQVFIVRDAEIMHSNGANALLKSMEEPTGQQHFFFLSKNPDRILPTIRSRSQFVYFPDRIQDLTAAFEAQGLLKTQAQFLSSLLQGNTQLLENLSQNWILEMNAQLDSWLQQFLKKESKSFLVLSALVAQADDRDKQALFLDMLELQLGQQAATPMRWKLLKDLMAARLAWQANVPLLASLERFCLENL</sequence>
<dbReference type="EMBL" id="WSRS01000018">
    <property type="protein sequence ID" value="MVX58664.1"/>
    <property type="molecule type" value="Genomic_DNA"/>
</dbReference>
<proteinExistence type="predicted"/>
<keyword evidence="1" id="KW-0548">Nucleotidyltransferase</keyword>
<reference evidence="1 2" key="1">
    <citation type="submission" date="2019-12" db="EMBL/GenBank/DDBJ databases">
        <title>Microbes associate with the intestines of laboratory mice.</title>
        <authorList>
            <person name="Navarre W."/>
            <person name="Wong E."/>
        </authorList>
    </citation>
    <scope>NUCLEOTIDE SEQUENCE [LARGE SCALE GENOMIC DNA]</scope>
    <source>
        <strain evidence="1 2">NM51_B2-22</strain>
    </source>
</reference>
<dbReference type="PANTHER" id="PTHR11669:SF8">
    <property type="entry name" value="DNA POLYMERASE III SUBUNIT DELTA"/>
    <property type="match status" value="1"/>
</dbReference>
<dbReference type="NCBIfam" id="NF005581">
    <property type="entry name" value="PRK07276.1"/>
    <property type="match status" value="1"/>
</dbReference>
<name>A0A7X3G7P7_9STRE</name>
<dbReference type="GO" id="GO:0006261">
    <property type="term" value="P:DNA-templated DNA replication"/>
    <property type="evidence" value="ECO:0007669"/>
    <property type="project" value="TreeGrafter"/>
</dbReference>
<accession>A0A7X3G7P7</accession>
<dbReference type="GO" id="GO:0003887">
    <property type="term" value="F:DNA-directed DNA polymerase activity"/>
    <property type="evidence" value="ECO:0007669"/>
    <property type="project" value="UniProtKB-EC"/>
</dbReference>
<comment type="caution">
    <text evidence="1">The sequence shown here is derived from an EMBL/GenBank/DDBJ whole genome shotgun (WGS) entry which is preliminary data.</text>
</comment>
<dbReference type="InterPro" id="IPR050238">
    <property type="entry name" value="DNA_Rep/Repair_Clamp_Loader"/>
</dbReference>
<organism evidence="1 2">
    <name type="scientific">Streptococcus danieliae</name>
    <dbReference type="NCBI Taxonomy" id="747656"/>
    <lineage>
        <taxon>Bacteria</taxon>
        <taxon>Bacillati</taxon>
        <taxon>Bacillota</taxon>
        <taxon>Bacilli</taxon>
        <taxon>Lactobacillales</taxon>
        <taxon>Streptococcaceae</taxon>
        <taxon>Streptococcus</taxon>
    </lineage>
</organism>
<dbReference type="AlphaFoldDB" id="A0A7X3G7P7"/>
<dbReference type="Gene3D" id="3.40.50.300">
    <property type="entry name" value="P-loop containing nucleotide triphosphate hydrolases"/>
    <property type="match status" value="1"/>
</dbReference>
<dbReference type="InterPro" id="IPR027417">
    <property type="entry name" value="P-loop_NTPase"/>
</dbReference>
<dbReference type="SUPFAM" id="SSF52540">
    <property type="entry name" value="P-loop containing nucleoside triphosphate hydrolases"/>
    <property type="match status" value="1"/>
</dbReference>
<dbReference type="Proteomes" id="UP000461595">
    <property type="component" value="Unassembled WGS sequence"/>
</dbReference>
<dbReference type="OrthoDB" id="9810148at2"/>
<dbReference type="EC" id="2.7.7.7" evidence="1"/>
<evidence type="ECO:0000313" key="2">
    <source>
        <dbReference type="Proteomes" id="UP000461595"/>
    </source>
</evidence>
<keyword evidence="1" id="KW-0808">Transferase</keyword>
<dbReference type="RefSeq" id="WP_160332478.1">
    <property type="nucleotide sequence ID" value="NZ_WSRS01000018.1"/>
</dbReference>
<protein>
    <submittedName>
        <fullName evidence="1">DNA polymerase III subunit delta</fullName>
        <ecNumber evidence="1">2.7.7.7</ecNumber>
    </submittedName>
</protein>